<protein>
    <recommendedName>
        <fullName evidence="14">[histone H4]-N-methyl-L-lysine20 N-methyltransferase KMT5B</fullName>
        <ecNumber evidence="3">2.1.1.361</ecNumber>
        <ecNumber evidence="4">2.1.1.362</ecNumber>
    </recommendedName>
    <alternativeName>
        <fullName evidence="15">[histone H4]-lysine20 N-methyltransferase KMT5B</fullName>
    </alternativeName>
</protein>
<feature type="region of interest" description="Disordered" evidence="18">
    <location>
        <begin position="354"/>
        <end position="375"/>
    </location>
</feature>
<feature type="domain" description="SET" evidence="19">
    <location>
        <begin position="104"/>
        <end position="218"/>
    </location>
</feature>
<dbReference type="GO" id="GO:0140944">
    <property type="term" value="F:histone H4K20 monomethyltransferase activity"/>
    <property type="evidence" value="ECO:0007669"/>
    <property type="project" value="UniProtKB-EC"/>
</dbReference>
<proteinExistence type="predicted"/>
<keyword evidence="8" id="KW-0808">Transferase</keyword>
<feature type="region of interest" description="Disordered" evidence="18">
    <location>
        <begin position="514"/>
        <end position="575"/>
    </location>
</feature>
<dbReference type="EMBL" id="BEZZ01000355">
    <property type="protein sequence ID" value="GCC31336.1"/>
    <property type="molecule type" value="Genomic_DNA"/>
</dbReference>
<evidence type="ECO:0000256" key="7">
    <source>
        <dbReference type="ARBA" id="ARBA00022603"/>
    </source>
</evidence>
<evidence type="ECO:0000256" key="4">
    <source>
        <dbReference type="ARBA" id="ARBA00012188"/>
    </source>
</evidence>
<evidence type="ECO:0000256" key="18">
    <source>
        <dbReference type="SAM" id="MobiDB-lite"/>
    </source>
</evidence>
<evidence type="ECO:0000259" key="19">
    <source>
        <dbReference type="PROSITE" id="PS50280"/>
    </source>
</evidence>
<feature type="region of interest" description="Disordered" evidence="18">
    <location>
        <begin position="602"/>
        <end position="624"/>
    </location>
</feature>
<evidence type="ECO:0000256" key="3">
    <source>
        <dbReference type="ARBA" id="ARBA00012187"/>
    </source>
</evidence>
<comment type="caution">
    <text evidence="20">The sequence shown here is derived from an EMBL/GenBank/DDBJ whole genome shotgun (WGS) entry which is preliminary data.</text>
</comment>
<dbReference type="Gene3D" id="1.10.10.1700">
    <property type="entry name" value="Histone-lysine N-methyltransferase"/>
    <property type="match status" value="1"/>
</dbReference>
<evidence type="ECO:0000256" key="10">
    <source>
        <dbReference type="ARBA" id="ARBA00022853"/>
    </source>
</evidence>
<comment type="subcellular location">
    <subcellularLocation>
        <location evidence="2">Chromosome</location>
    </subcellularLocation>
    <subcellularLocation>
        <location evidence="1">Nucleus</location>
    </subcellularLocation>
</comment>
<feature type="region of interest" description="Disordered" evidence="18">
    <location>
        <begin position="301"/>
        <end position="333"/>
    </location>
</feature>
<reference evidence="20 21" key="1">
    <citation type="journal article" date="2018" name="Nat. Ecol. Evol.">
        <title>Shark genomes provide insights into elasmobranch evolution and the origin of vertebrates.</title>
        <authorList>
            <person name="Hara Y"/>
            <person name="Yamaguchi K"/>
            <person name="Onimaru K"/>
            <person name="Kadota M"/>
            <person name="Koyanagi M"/>
            <person name="Keeley SD"/>
            <person name="Tatsumi K"/>
            <person name="Tanaka K"/>
            <person name="Motone F"/>
            <person name="Kageyama Y"/>
            <person name="Nozu R"/>
            <person name="Adachi N"/>
            <person name="Nishimura O"/>
            <person name="Nakagawa R"/>
            <person name="Tanegashima C"/>
            <person name="Kiyatake I"/>
            <person name="Matsumoto R"/>
            <person name="Murakumo K"/>
            <person name="Nishida K"/>
            <person name="Terakita A"/>
            <person name="Kuratani S"/>
            <person name="Sato K"/>
            <person name="Hyodo S Kuraku.S."/>
        </authorList>
    </citation>
    <scope>NUCLEOTIDE SEQUENCE [LARGE SCALE GENOMIC DNA]</scope>
</reference>
<dbReference type="EC" id="2.1.1.361" evidence="3"/>
<comment type="catalytic activity">
    <reaction evidence="17">
        <text>N(6)-methyl-L-lysyl(20)-[histone H4] + S-adenosyl-L-methionine = N(6),N(6)-dimethyl-L-lysyl(20)-[histone H4] + S-adenosyl-L-homocysteine + H(+)</text>
        <dbReference type="Rhea" id="RHEA:60348"/>
        <dbReference type="Rhea" id="RHEA-COMP:15555"/>
        <dbReference type="Rhea" id="RHEA-COMP:15556"/>
        <dbReference type="ChEBI" id="CHEBI:15378"/>
        <dbReference type="ChEBI" id="CHEBI:57856"/>
        <dbReference type="ChEBI" id="CHEBI:59789"/>
        <dbReference type="ChEBI" id="CHEBI:61929"/>
        <dbReference type="ChEBI" id="CHEBI:61976"/>
        <dbReference type="EC" id="2.1.1.362"/>
    </reaction>
    <physiologicalReaction direction="left-to-right" evidence="17">
        <dbReference type="Rhea" id="RHEA:60349"/>
    </physiologicalReaction>
</comment>
<dbReference type="EC" id="2.1.1.362" evidence="4"/>
<keyword evidence="21" id="KW-1185">Reference proteome</keyword>
<dbReference type="InterPro" id="IPR041938">
    <property type="entry name" value="Hist-Lys_N-MTase_N"/>
</dbReference>
<evidence type="ECO:0000256" key="15">
    <source>
        <dbReference type="ARBA" id="ARBA00031835"/>
    </source>
</evidence>
<feature type="region of interest" description="Disordered" evidence="18">
    <location>
        <begin position="716"/>
        <end position="737"/>
    </location>
</feature>
<evidence type="ECO:0000256" key="17">
    <source>
        <dbReference type="ARBA" id="ARBA00048710"/>
    </source>
</evidence>
<dbReference type="FunFam" id="1.10.10.1700:FF:000001">
    <property type="entry name" value="Histone-lysine N-methyltransferase"/>
    <property type="match status" value="1"/>
</dbReference>
<dbReference type="Proteomes" id="UP000287033">
    <property type="component" value="Unassembled WGS sequence"/>
</dbReference>
<dbReference type="Pfam" id="PF00856">
    <property type="entry name" value="SET"/>
    <property type="match status" value="1"/>
</dbReference>
<organism evidence="20 21">
    <name type="scientific">Chiloscyllium punctatum</name>
    <name type="common">Brownbanded bambooshark</name>
    <name type="synonym">Hemiscyllium punctatum</name>
    <dbReference type="NCBI Taxonomy" id="137246"/>
    <lineage>
        <taxon>Eukaryota</taxon>
        <taxon>Metazoa</taxon>
        <taxon>Chordata</taxon>
        <taxon>Craniata</taxon>
        <taxon>Vertebrata</taxon>
        <taxon>Chondrichthyes</taxon>
        <taxon>Elasmobranchii</taxon>
        <taxon>Galeomorphii</taxon>
        <taxon>Galeoidea</taxon>
        <taxon>Orectolobiformes</taxon>
        <taxon>Hemiscylliidae</taxon>
        <taxon>Chiloscyllium</taxon>
    </lineage>
</organism>
<dbReference type="SMART" id="SM00317">
    <property type="entry name" value="SET"/>
    <property type="match status" value="1"/>
</dbReference>
<dbReference type="STRING" id="137246.A0A401SLT0"/>
<dbReference type="FunFam" id="2.170.270.10:FF:000006">
    <property type="entry name" value="Histone-lysine N-methyltransferase"/>
    <property type="match status" value="1"/>
</dbReference>
<gene>
    <name evidence="20" type="ORF">chiPu_0009793</name>
</gene>
<dbReference type="PROSITE" id="PS50280">
    <property type="entry name" value="SET"/>
    <property type="match status" value="1"/>
</dbReference>
<dbReference type="CDD" id="cd19185">
    <property type="entry name" value="SET_KMT5C"/>
    <property type="match status" value="1"/>
</dbReference>
<keyword evidence="11" id="KW-0805">Transcription regulation</keyword>
<evidence type="ECO:0000256" key="14">
    <source>
        <dbReference type="ARBA" id="ARBA00031786"/>
    </source>
</evidence>
<dbReference type="InterPro" id="IPR046341">
    <property type="entry name" value="SET_dom_sf"/>
</dbReference>
<evidence type="ECO:0000256" key="13">
    <source>
        <dbReference type="ARBA" id="ARBA00023242"/>
    </source>
</evidence>
<dbReference type="PANTHER" id="PTHR12977:SF11">
    <property type="entry name" value="HISTONE-LYSINE N-METHYLTRANSFERASE KMT5C"/>
    <property type="match status" value="1"/>
</dbReference>
<dbReference type="GO" id="GO:0140941">
    <property type="term" value="F:histone H4K20me methyltransferase activity"/>
    <property type="evidence" value="ECO:0007669"/>
    <property type="project" value="UniProtKB-EC"/>
</dbReference>
<dbReference type="OMA" id="VVRRHQY"/>
<dbReference type="InterPro" id="IPR001214">
    <property type="entry name" value="SET_dom"/>
</dbReference>
<evidence type="ECO:0000313" key="21">
    <source>
        <dbReference type="Proteomes" id="UP000287033"/>
    </source>
</evidence>
<evidence type="ECO:0000256" key="6">
    <source>
        <dbReference type="ARBA" id="ARBA00022491"/>
    </source>
</evidence>
<feature type="compositionally biased region" description="Basic residues" evidence="18">
    <location>
        <begin position="307"/>
        <end position="324"/>
    </location>
</feature>
<keyword evidence="7" id="KW-0489">Methyltransferase</keyword>
<keyword evidence="6" id="KW-0678">Repressor</keyword>
<name>A0A401SLT0_CHIPU</name>
<dbReference type="OrthoDB" id="6627536at2759"/>
<feature type="compositionally biased region" description="Polar residues" evidence="18">
    <location>
        <begin position="356"/>
        <end position="366"/>
    </location>
</feature>
<dbReference type="AlphaFoldDB" id="A0A401SLT0"/>
<keyword evidence="13" id="KW-0539">Nucleus</keyword>
<evidence type="ECO:0000256" key="5">
    <source>
        <dbReference type="ARBA" id="ARBA00022454"/>
    </source>
</evidence>
<evidence type="ECO:0000256" key="8">
    <source>
        <dbReference type="ARBA" id="ARBA00022679"/>
    </source>
</evidence>
<keyword evidence="10" id="KW-0156">Chromatin regulator</keyword>
<evidence type="ECO:0000313" key="20">
    <source>
        <dbReference type="EMBL" id="GCC31336.1"/>
    </source>
</evidence>
<keyword evidence="9" id="KW-0949">S-adenosyl-L-methionine</keyword>
<dbReference type="PROSITE" id="PS51570">
    <property type="entry name" value="SAM_MT43_SUVAR420_2"/>
    <property type="match status" value="1"/>
</dbReference>
<dbReference type="GO" id="GO:0005634">
    <property type="term" value="C:nucleus"/>
    <property type="evidence" value="ECO:0007669"/>
    <property type="project" value="UniProtKB-SubCell"/>
</dbReference>
<accession>A0A401SLT0</accession>
<evidence type="ECO:0000256" key="11">
    <source>
        <dbReference type="ARBA" id="ARBA00023015"/>
    </source>
</evidence>
<comment type="catalytic activity">
    <reaction evidence="16">
        <text>N(6),N(6)-dimethyl-L-lysyl(20)-[histone H4] + S-adenosyl-L-methionine = N(6),N(6),N(6)-trimethyl-L-lysyl(20)-[histone H4] + S-adenosyl-L-homocysteine + H(+)</text>
        <dbReference type="Rhea" id="RHEA:61992"/>
        <dbReference type="Rhea" id="RHEA-COMP:15556"/>
        <dbReference type="Rhea" id="RHEA-COMP:15998"/>
        <dbReference type="ChEBI" id="CHEBI:15378"/>
        <dbReference type="ChEBI" id="CHEBI:57856"/>
        <dbReference type="ChEBI" id="CHEBI:59789"/>
        <dbReference type="ChEBI" id="CHEBI:61961"/>
        <dbReference type="ChEBI" id="CHEBI:61976"/>
    </reaction>
    <physiologicalReaction direction="left-to-right" evidence="16">
        <dbReference type="Rhea" id="RHEA:61993"/>
    </physiologicalReaction>
</comment>
<keyword evidence="12" id="KW-0804">Transcription</keyword>
<evidence type="ECO:0000256" key="16">
    <source>
        <dbReference type="ARBA" id="ARBA00048602"/>
    </source>
</evidence>
<dbReference type="InterPro" id="IPR039977">
    <property type="entry name" value="Suv4-20/Set9"/>
</dbReference>
<sequence>MESIRVTARDLCEYDDLATSLVLDPYLGFQTHKMNISNRPVVRRHQYLRDILQKFLKTRDLETVYRALTLGDWAWHYFLHKTPLEEEIFKAQVFRYLRIFLPESGFEILPCNRYSSESNGAKIVSLRKWKENDKIELLVGCLAELSEKEESLLRPGENDFSVMYSTRKKCAQLWLGPASFINHDCRPNCKFVPTEGDRACVKVLRDIEPGDEITCYYGDSFFGEKNELCECYTCERRGEGAFKMKKRAIDMGTFCKYGLRETDSRLSRMKQKGKGRRPKGAHVDLYQKTVERALWQTSARRLSLSSRRGKRGKWKRRTPSRAHSKSPPVLRLTPLQLQKAQAGEETDVATDAGSVTHLQNGSQTADQGGESPSWKGEAERLHCEFGHSSIPELQPTAGQTGLEKPVTFQMPEGIFLKDLRVDLRDCTNLAGPLTNIDEAATRENGRYLWDKPEVDPGPVTPQCPGDVTTQKAPASTNAVLAPKLKSRKLAQLIWKDCNTPHLPEVTLPSLDQALTKPQSTKEAISPGSPPHHLQTAREKGSTGTLTRKRRRRKRALRRKTCQKRKSSQSPEIPPRRAFGLTHFVKIDLSKDAVLVTSVKNEAQSSAQGKATSRQNCRQSPQVSADGNCQAVHSAEIRDVRVVLEDISKICECATRTWYVRRRMAVKRSMGAEGGSCLVDSKLGAEHTAADRLWRTLPCAELHSPASRPVRQYRWTAHGQKAGGRQPLKQTNKRKAPDGERIAIVNGLGSAAINNPVHDATQRKRSKHFPSYAQETRVCSREVTGLGPSHSAVCAEGMLAHDCFVSSMEDDKRPAAFTPFARSKHLRLVVSHGSIDFDISSSARLERVRGAAGFQRWRVLRRQQTRTVAPQRRHVRPTDATRQPRRDIRQDGGAHWAECAGRIWKGGAASGAVGSGRTAGNGDRAERSCLRGRVGEERRLGLRLFRKWRTVDLRETGNIPTICRGC</sequence>
<dbReference type="PANTHER" id="PTHR12977">
    <property type="entry name" value="SUPPRESSOR OF VARIEGATION 4-20-RELATED"/>
    <property type="match status" value="1"/>
</dbReference>
<feature type="region of interest" description="Disordered" evidence="18">
    <location>
        <begin position="869"/>
        <end position="892"/>
    </location>
</feature>
<evidence type="ECO:0000256" key="1">
    <source>
        <dbReference type="ARBA" id="ARBA00004123"/>
    </source>
</evidence>
<keyword evidence="5" id="KW-0158">Chromosome</keyword>
<dbReference type="GO" id="GO:0032259">
    <property type="term" value="P:methylation"/>
    <property type="evidence" value="ECO:0007669"/>
    <property type="project" value="UniProtKB-KW"/>
</dbReference>
<dbReference type="SUPFAM" id="SSF82199">
    <property type="entry name" value="SET domain"/>
    <property type="match status" value="1"/>
</dbReference>
<dbReference type="Gene3D" id="2.170.270.10">
    <property type="entry name" value="SET domain"/>
    <property type="match status" value="1"/>
</dbReference>
<evidence type="ECO:0000256" key="12">
    <source>
        <dbReference type="ARBA" id="ARBA00023163"/>
    </source>
</evidence>
<evidence type="ECO:0000256" key="2">
    <source>
        <dbReference type="ARBA" id="ARBA00004286"/>
    </source>
</evidence>
<feature type="compositionally biased region" description="Basic and acidic residues" evidence="18">
    <location>
        <begin position="875"/>
        <end position="891"/>
    </location>
</feature>
<dbReference type="InterPro" id="IPR025790">
    <property type="entry name" value="Suv4-20_animal"/>
</dbReference>
<dbReference type="GO" id="GO:0005694">
    <property type="term" value="C:chromosome"/>
    <property type="evidence" value="ECO:0007669"/>
    <property type="project" value="UniProtKB-SubCell"/>
</dbReference>
<evidence type="ECO:0000256" key="9">
    <source>
        <dbReference type="ARBA" id="ARBA00022691"/>
    </source>
</evidence>
<dbReference type="InterPro" id="IPR044425">
    <property type="entry name" value="KMT5C_SET"/>
</dbReference>
<feature type="compositionally biased region" description="Basic residues" evidence="18">
    <location>
        <begin position="546"/>
        <end position="566"/>
    </location>
</feature>